<dbReference type="PANTHER" id="PTHR33112:SF1">
    <property type="entry name" value="HETEROKARYON INCOMPATIBILITY DOMAIN-CONTAINING PROTEIN"/>
    <property type="match status" value="1"/>
</dbReference>
<accession>A0A017SF90</accession>
<dbReference type="EMBL" id="KK088421">
    <property type="protein sequence ID" value="EYE95597.1"/>
    <property type="molecule type" value="Genomic_DNA"/>
</dbReference>
<dbReference type="PANTHER" id="PTHR33112">
    <property type="entry name" value="DOMAIN PROTEIN, PUTATIVE-RELATED"/>
    <property type="match status" value="1"/>
</dbReference>
<dbReference type="InterPro" id="IPR010730">
    <property type="entry name" value="HET"/>
</dbReference>
<dbReference type="HOGENOM" id="CLU_1651783_0_0_1"/>
<evidence type="ECO:0000313" key="2">
    <source>
        <dbReference type="EMBL" id="EYE95597.1"/>
    </source>
</evidence>
<proteinExistence type="predicted"/>
<dbReference type="AlphaFoldDB" id="A0A017SF90"/>
<dbReference type="STRING" id="1388766.A0A017SF90"/>
<dbReference type="RefSeq" id="XP_040639285.1">
    <property type="nucleotide sequence ID" value="XM_040787334.1"/>
</dbReference>
<dbReference type="Pfam" id="PF06985">
    <property type="entry name" value="HET"/>
    <property type="match status" value="1"/>
</dbReference>
<evidence type="ECO:0000259" key="1">
    <source>
        <dbReference type="Pfam" id="PF06985"/>
    </source>
</evidence>
<dbReference type="OrthoDB" id="405906at2759"/>
<reference evidence="3" key="1">
    <citation type="journal article" date="2014" name="Nat. Commun.">
        <title>Genomic adaptations of the halophilic Dead Sea filamentous fungus Eurotium rubrum.</title>
        <authorList>
            <person name="Kis-Papo T."/>
            <person name="Weig A.R."/>
            <person name="Riley R."/>
            <person name="Persoh D."/>
            <person name="Salamov A."/>
            <person name="Sun H."/>
            <person name="Lipzen A."/>
            <person name="Wasser S.P."/>
            <person name="Rambold G."/>
            <person name="Grigoriev I.V."/>
            <person name="Nevo E."/>
        </authorList>
    </citation>
    <scope>NUCLEOTIDE SEQUENCE [LARGE SCALE GENOMIC DNA]</scope>
    <source>
        <strain evidence="3">CBS 135680</strain>
    </source>
</reference>
<organism evidence="2 3">
    <name type="scientific">Aspergillus ruber (strain CBS 135680)</name>
    <dbReference type="NCBI Taxonomy" id="1388766"/>
    <lineage>
        <taxon>Eukaryota</taxon>
        <taxon>Fungi</taxon>
        <taxon>Dikarya</taxon>
        <taxon>Ascomycota</taxon>
        <taxon>Pezizomycotina</taxon>
        <taxon>Eurotiomycetes</taxon>
        <taxon>Eurotiomycetidae</taxon>
        <taxon>Eurotiales</taxon>
        <taxon>Aspergillaceae</taxon>
        <taxon>Aspergillus</taxon>
        <taxon>Aspergillus subgen. Aspergillus</taxon>
    </lineage>
</organism>
<evidence type="ECO:0000313" key="3">
    <source>
        <dbReference type="Proteomes" id="UP000019804"/>
    </source>
</evidence>
<sequence length="160" mass="18146">MSFWAGPQLVSKWPESLKIVDVIENCNPSTTRVLGFIALSYVSGGNQEVELPLSGCLLRASQPKTIQDALIACDKFGYRYLWVHQLYINQKYEDELQDQIQINQMDRISQHATCTLVAMDDHDSNHGLSGVTVPRSWKLTVIHIGEMVFYNQEPNLSLCM</sequence>
<name>A0A017SF90_ASPRC</name>
<gene>
    <name evidence="2" type="ORF">EURHEDRAFT_536494</name>
</gene>
<dbReference type="GeneID" id="63702458"/>
<keyword evidence="3" id="KW-1185">Reference proteome</keyword>
<feature type="domain" description="Heterokaryon incompatibility" evidence="1">
    <location>
        <begin position="36"/>
        <end position="136"/>
    </location>
</feature>
<dbReference type="Proteomes" id="UP000019804">
    <property type="component" value="Unassembled WGS sequence"/>
</dbReference>
<protein>
    <recommendedName>
        <fullName evidence="1">Heterokaryon incompatibility domain-containing protein</fullName>
    </recommendedName>
</protein>